<keyword evidence="3" id="KW-1185">Reference proteome</keyword>
<evidence type="ECO:0000313" key="2">
    <source>
        <dbReference type="EMBL" id="KAG6737838.1"/>
    </source>
</evidence>
<protein>
    <submittedName>
        <fullName evidence="2">Uncharacterized protein</fullName>
    </submittedName>
</protein>
<organism evidence="2 3">
    <name type="scientific">Populus tomentosa</name>
    <name type="common">Chinese white poplar</name>
    <dbReference type="NCBI Taxonomy" id="118781"/>
    <lineage>
        <taxon>Eukaryota</taxon>
        <taxon>Viridiplantae</taxon>
        <taxon>Streptophyta</taxon>
        <taxon>Embryophyta</taxon>
        <taxon>Tracheophyta</taxon>
        <taxon>Spermatophyta</taxon>
        <taxon>Magnoliopsida</taxon>
        <taxon>eudicotyledons</taxon>
        <taxon>Gunneridae</taxon>
        <taxon>Pentapetalae</taxon>
        <taxon>rosids</taxon>
        <taxon>fabids</taxon>
        <taxon>Malpighiales</taxon>
        <taxon>Salicaceae</taxon>
        <taxon>Saliceae</taxon>
        <taxon>Populus</taxon>
    </lineage>
</organism>
<evidence type="ECO:0000256" key="1">
    <source>
        <dbReference type="SAM" id="MobiDB-lite"/>
    </source>
</evidence>
<name>A0A8X7XWW4_POPTO</name>
<feature type="compositionally biased region" description="Low complexity" evidence="1">
    <location>
        <begin position="26"/>
        <end position="36"/>
    </location>
</feature>
<dbReference type="AlphaFoldDB" id="A0A8X7XWW4"/>
<feature type="region of interest" description="Disordered" evidence="1">
    <location>
        <begin position="1"/>
        <end position="40"/>
    </location>
</feature>
<evidence type="ECO:0000313" key="3">
    <source>
        <dbReference type="Proteomes" id="UP000886885"/>
    </source>
</evidence>
<comment type="caution">
    <text evidence="2">The sequence shown here is derived from an EMBL/GenBank/DDBJ whole genome shotgun (WGS) entry which is preliminary data.</text>
</comment>
<proteinExistence type="predicted"/>
<reference evidence="2" key="1">
    <citation type="journal article" date="2020" name="bioRxiv">
        <title>Hybrid origin of Populus tomentosa Carr. identified through genome sequencing and phylogenomic analysis.</title>
        <authorList>
            <person name="An X."/>
            <person name="Gao K."/>
            <person name="Chen Z."/>
            <person name="Li J."/>
            <person name="Yang X."/>
            <person name="Yang X."/>
            <person name="Zhou J."/>
            <person name="Guo T."/>
            <person name="Zhao T."/>
            <person name="Huang S."/>
            <person name="Miao D."/>
            <person name="Khan W.U."/>
            <person name="Rao P."/>
            <person name="Ye M."/>
            <person name="Lei B."/>
            <person name="Liao W."/>
            <person name="Wang J."/>
            <person name="Ji L."/>
            <person name="Li Y."/>
            <person name="Guo B."/>
            <person name="Mustafa N.S."/>
            <person name="Li S."/>
            <person name="Yun Q."/>
            <person name="Keller S.R."/>
            <person name="Mao J."/>
            <person name="Zhang R."/>
            <person name="Strauss S.H."/>
        </authorList>
    </citation>
    <scope>NUCLEOTIDE SEQUENCE</scope>
    <source>
        <strain evidence="2">GM15</strain>
        <tissue evidence="2">Leaf</tissue>
    </source>
</reference>
<dbReference type="Proteomes" id="UP000886885">
    <property type="component" value="Chromosome 19D"/>
</dbReference>
<accession>A0A8X7XWW4</accession>
<sequence>MAVSQEVMKLGRSFSDQAGAPGAGPVPGSSARSSRSTGKRDDGNVIDAEFSCIFSSRNVQLMCIAMKSLWWWIRQYPCETEDDLLIENALLIALSSLAGFSLSIFKLREEAEQLLLKITPNISPTSSSSPFSGRESWFAVRMLSGISVVTLRSELWCLNDGAWVPREMRSDNDMHVFMQDSDAKVHSAKFQQLKPLRSLDLTCARFLEFRTMSRDINVEICKYDQNKITVFHLSALKSGEEETKVKWPVGHMTVIRSFVQMSRVVEKGRQSI</sequence>
<gene>
    <name evidence="2" type="ORF">POTOM_059369</name>
</gene>
<dbReference type="EMBL" id="JAAWWB010000038">
    <property type="protein sequence ID" value="KAG6737838.1"/>
    <property type="molecule type" value="Genomic_DNA"/>
</dbReference>